<comment type="caution">
    <text evidence="1">The sequence shown here is derived from an EMBL/GenBank/DDBJ whole genome shotgun (WGS) entry which is preliminary data.</text>
</comment>
<reference evidence="2" key="1">
    <citation type="journal article" date="2019" name="Int. J. Syst. Evol. Microbiol.">
        <title>The Global Catalogue of Microorganisms (GCM) 10K type strain sequencing project: providing services to taxonomists for standard genome sequencing and annotation.</title>
        <authorList>
            <consortium name="The Broad Institute Genomics Platform"/>
            <consortium name="The Broad Institute Genome Sequencing Center for Infectious Disease"/>
            <person name="Wu L."/>
            <person name="Ma J."/>
        </authorList>
    </citation>
    <scope>NUCLEOTIDE SEQUENCE [LARGE SCALE GENOMIC DNA]</scope>
    <source>
        <strain evidence="2">KCTC 23984</strain>
    </source>
</reference>
<dbReference type="RefSeq" id="WP_377483365.1">
    <property type="nucleotide sequence ID" value="NZ_JBHUOX010000005.1"/>
</dbReference>
<sequence length="497" mass="56194">MKQLLVVIILSLLCYEGFAQRVIPSQGNKVDKKRLYFLVHDEKLKYFTLEDGEDDKEPVGEERSFALKKRYNNLYFKWLNPIKYTYEWKDTTYNDERDEAVKEFVNILTSPFRSAGLNMDIAESSKALSKSNPAAAPAGSTGIYVPSPSGFNNVDLTLLFILLRDKQNTLTPKEIEEISNLSKELEKLDKKITNSISDEIGKHFQTLIGIKDPDQVELAVQLVNSDLSKYETSFNEIEKLRSTISQSNTALSISDVLLNSYTKKIVSDFLDEVSKGVNTDRDLVTKIKPVLNLLQESIEDESEDQEGYFGIREVSFDEGKVLKTTVSITEFEYKATTNELEKKDVVIKNELSFREYDFINVSVSTGLFYANTELTNYGLSNSDDSFVVKQDTIERSTAVTALFLNFGIEEGSRMISPLAQIGVDPTKTRPFILIGGGLSIPLAKFAITAGGIWTWNQTLDKLQPGQKVSATTDLEKDIKYNFEMEPKGWYIGVQYMF</sequence>
<dbReference type="EMBL" id="JBHUOX010000005">
    <property type="protein sequence ID" value="MFD3000395.1"/>
    <property type="molecule type" value="Genomic_DNA"/>
</dbReference>
<protein>
    <submittedName>
        <fullName evidence="1">Uncharacterized protein</fullName>
    </submittedName>
</protein>
<evidence type="ECO:0000313" key="2">
    <source>
        <dbReference type="Proteomes" id="UP001597641"/>
    </source>
</evidence>
<keyword evidence="2" id="KW-1185">Reference proteome</keyword>
<accession>A0ABW6BRL4</accession>
<name>A0ABW6BRL4_9BACT</name>
<evidence type="ECO:0000313" key="1">
    <source>
        <dbReference type="EMBL" id="MFD3000395.1"/>
    </source>
</evidence>
<dbReference type="Proteomes" id="UP001597641">
    <property type="component" value="Unassembled WGS sequence"/>
</dbReference>
<organism evidence="1 2">
    <name type="scientific">Pontibacter toksunensis</name>
    <dbReference type="NCBI Taxonomy" id="1332631"/>
    <lineage>
        <taxon>Bacteria</taxon>
        <taxon>Pseudomonadati</taxon>
        <taxon>Bacteroidota</taxon>
        <taxon>Cytophagia</taxon>
        <taxon>Cytophagales</taxon>
        <taxon>Hymenobacteraceae</taxon>
        <taxon>Pontibacter</taxon>
    </lineage>
</organism>
<gene>
    <name evidence="1" type="ORF">ACFS7Z_08500</name>
</gene>
<proteinExistence type="predicted"/>